<dbReference type="AlphaFoldDB" id="A0A318QD31"/>
<comment type="caution">
    <text evidence="2">The sequence shown here is derived from an EMBL/GenBank/DDBJ whole genome shotgun (WGS) entry which is preliminary data.</text>
</comment>
<accession>A0A318QD31</accession>
<keyword evidence="1" id="KW-0812">Transmembrane</keyword>
<feature type="transmembrane region" description="Helical" evidence="1">
    <location>
        <begin position="48"/>
        <end position="66"/>
    </location>
</feature>
<sequence length="111" mass="12454">MNIIVSIRNVTYTTRFILYHEKNMENGFAFMNILAKRIYSGWLLRGNMAGIVTLMMMLAMTATGLAQPVTTRLRQSQAPAFPNEAQPSDQENLTFRSLFDAEISQKGCTSG</sequence>
<organism evidence="2 3">
    <name type="scientific">Novacetimonas pomaceti</name>
    <dbReference type="NCBI Taxonomy" id="2021998"/>
    <lineage>
        <taxon>Bacteria</taxon>
        <taxon>Pseudomonadati</taxon>
        <taxon>Pseudomonadota</taxon>
        <taxon>Alphaproteobacteria</taxon>
        <taxon>Acetobacterales</taxon>
        <taxon>Acetobacteraceae</taxon>
        <taxon>Novacetimonas</taxon>
    </lineage>
</organism>
<protein>
    <submittedName>
        <fullName evidence="2">Uncharacterized protein</fullName>
    </submittedName>
</protein>
<dbReference type="Proteomes" id="UP000247609">
    <property type="component" value="Unassembled WGS sequence"/>
</dbReference>
<gene>
    <name evidence="2" type="ORF">CFR71_09535</name>
</gene>
<keyword evidence="1" id="KW-0472">Membrane</keyword>
<dbReference type="EMBL" id="NOXG01000009">
    <property type="protein sequence ID" value="PYD75471.1"/>
    <property type="molecule type" value="Genomic_DNA"/>
</dbReference>
<evidence type="ECO:0000256" key="1">
    <source>
        <dbReference type="SAM" id="Phobius"/>
    </source>
</evidence>
<evidence type="ECO:0000313" key="2">
    <source>
        <dbReference type="EMBL" id="PYD75471.1"/>
    </source>
</evidence>
<keyword evidence="1" id="KW-1133">Transmembrane helix</keyword>
<name>A0A318QD31_9PROT</name>
<proteinExistence type="predicted"/>
<reference evidence="2 3" key="1">
    <citation type="submission" date="2017-07" db="EMBL/GenBank/DDBJ databases">
        <title>A draft genome sequence of Komagataeibacter sp. T5K1.</title>
        <authorList>
            <person name="Skraban J."/>
            <person name="Cleenwerck I."/>
            <person name="Vandamme P."/>
            <person name="Trcek J."/>
        </authorList>
    </citation>
    <scope>NUCLEOTIDE SEQUENCE [LARGE SCALE GENOMIC DNA]</scope>
    <source>
        <strain evidence="2 3">T5K1</strain>
    </source>
</reference>
<evidence type="ECO:0000313" key="3">
    <source>
        <dbReference type="Proteomes" id="UP000247609"/>
    </source>
</evidence>